<dbReference type="InterPro" id="IPR008912">
    <property type="entry name" value="Uncharacterised_CoxE"/>
</dbReference>
<dbReference type="Pfam" id="PF05762">
    <property type="entry name" value="VWA_CoxE"/>
    <property type="match status" value="1"/>
</dbReference>
<organism evidence="1 2">
    <name type="scientific">Limimonas halophila</name>
    <dbReference type="NCBI Taxonomy" id="1082479"/>
    <lineage>
        <taxon>Bacteria</taxon>
        <taxon>Pseudomonadati</taxon>
        <taxon>Pseudomonadota</taxon>
        <taxon>Alphaproteobacteria</taxon>
        <taxon>Rhodospirillales</taxon>
        <taxon>Rhodovibrionaceae</taxon>
        <taxon>Limimonas</taxon>
    </lineage>
</organism>
<dbReference type="PIRSF" id="PIRSF010256">
    <property type="entry name" value="CoxE_vWa"/>
    <property type="match status" value="1"/>
</dbReference>
<dbReference type="STRING" id="1082479.SAMN05216241_102304"/>
<dbReference type="CDD" id="cd00198">
    <property type="entry name" value="vWFA"/>
    <property type="match status" value="1"/>
</dbReference>
<dbReference type="PANTHER" id="PTHR39338">
    <property type="entry name" value="BLL5662 PROTEIN-RELATED"/>
    <property type="match status" value="1"/>
</dbReference>
<dbReference type="RefSeq" id="WP_245659442.1">
    <property type="nucleotide sequence ID" value="NZ_FNCE01000002.1"/>
</dbReference>
<dbReference type="PANTHER" id="PTHR39338:SF6">
    <property type="entry name" value="BLL5662 PROTEIN"/>
    <property type="match status" value="1"/>
</dbReference>
<proteinExistence type="predicted"/>
<dbReference type="Proteomes" id="UP000199415">
    <property type="component" value="Unassembled WGS sequence"/>
</dbReference>
<dbReference type="InterPro" id="IPR036465">
    <property type="entry name" value="vWFA_dom_sf"/>
</dbReference>
<dbReference type="SUPFAM" id="SSF53300">
    <property type="entry name" value="vWA-like"/>
    <property type="match status" value="1"/>
</dbReference>
<protein>
    <recommendedName>
        <fullName evidence="3">VWFA domain-containing protein</fullName>
    </recommendedName>
</protein>
<evidence type="ECO:0000313" key="1">
    <source>
        <dbReference type="EMBL" id="SDF77380.1"/>
    </source>
</evidence>
<evidence type="ECO:0008006" key="3">
    <source>
        <dbReference type="Google" id="ProtNLM"/>
    </source>
</evidence>
<accession>A0A1G7NVY5</accession>
<dbReference type="EMBL" id="FNCE01000002">
    <property type="protein sequence ID" value="SDF77380.1"/>
    <property type="molecule type" value="Genomic_DNA"/>
</dbReference>
<keyword evidence="2" id="KW-1185">Reference proteome</keyword>
<dbReference type="InterPro" id="IPR011195">
    <property type="entry name" value="UCP010256"/>
</dbReference>
<reference evidence="1 2" key="1">
    <citation type="submission" date="2016-10" db="EMBL/GenBank/DDBJ databases">
        <authorList>
            <person name="de Groot N.N."/>
        </authorList>
    </citation>
    <scope>NUCLEOTIDE SEQUENCE [LARGE SCALE GENOMIC DNA]</scope>
    <source>
        <strain evidence="1 2">DSM 25584</strain>
    </source>
</reference>
<dbReference type="Gene3D" id="3.40.50.410">
    <property type="entry name" value="von Willebrand factor, type A domain"/>
    <property type="match status" value="1"/>
</dbReference>
<name>A0A1G7NVY5_9PROT</name>
<evidence type="ECO:0000313" key="2">
    <source>
        <dbReference type="Proteomes" id="UP000199415"/>
    </source>
</evidence>
<dbReference type="AlphaFoldDB" id="A0A1G7NVY5"/>
<gene>
    <name evidence="1" type="ORF">SAMN05216241_102304</name>
</gene>
<sequence>MTATAHNNRTPEPAGSDGRLVENLMLFARTLRAAGLPVGPGRVLQAVDAMRAVGIDRRDDLYWALHAVFVNRREEHALFDQAFQVFWRNPRLLDRLRQLVLPETPGGAEENQDRREIARRLAEALSSGSERDTAREEREEIEIDAAETWSREAVLRTMDFESMGRAEIEDAKRAIARFRLPVRPIRTRRHRPAQHPGQADLRRTMRAALRAGRDDIPLQWRRQRHRPPPLVMICDISGSMAQYSRMVLHFMHTVTRDRDRVHSFVFGTELTNITHHLRHQDVDEALAKVGSTVTDWEGGTRIGHCLHTFNRLWARRVLGQGAVVLLITDGLDRDNAEGLRAEMKRLHKSARHVLWLNPLLRYSGYAPKSLGARAMLPYVDDFRPVHNLASLSELADVLSAPIEHRTSGMAAWRAMIA</sequence>